<gene>
    <name evidence="1" type="ORF">ATANTOWER_031589</name>
</gene>
<reference evidence="1 2" key="1">
    <citation type="submission" date="2021-07" db="EMBL/GenBank/DDBJ databases">
        <authorList>
            <person name="Palmer J.M."/>
        </authorList>
    </citation>
    <scope>NUCLEOTIDE SEQUENCE [LARGE SCALE GENOMIC DNA]</scope>
    <source>
        <strain evidence="1 2">AT_MEX2019</strain>
        <tissue evidence="1">Muscle</tissue>
    </source>
</reference>
<dbReference type="Proteomes" id="UP001345963">
    <property type="component" value="Unassembled WGS sequence"/>
</dbReference>
<proteinExistence type="predicted"/>
<sequence length="114" mass="12519">MAMSNRGSKSNKGLNYTNLRLHQLIVCEIKLTEGSPPATKLTKNGNRTHIWESGGTSLFNASNNFSLCFNGNFLAIKNVFVGLDNIGSVLSACKKCIIFCKILLPRLQNIIAFL</sequence>
<dbReference type="EMBL" id="JAHUTI010010728">
    <property type="protein sequence ID" value="MED6235682.1"/>
    <property type="molecule type" value="Genomic_DNA"/>
</dbReference>
<evidence type="ECO:0000313" key="1">
    <source>
        <dbReference type="EMBL" id="MED6235682.1"/>
    </source>
</evidence>
<name>A0ABU7AC23_9TELE</name>
<accession>A0ABU7AC23</accession>
<organism evidence="1 2">
    <name type="scientific">Ataeniobius toweri</name>
    <dbReference type="NCBI Taxonomy" id="208326"/>
    <lineage>
        <taxon>Eukaryota</taxon>
        <taxon>Metazoa</taxon>
        <taxon>Chordata</taxon>
        <taxon>Craniata</taxon>
        <taxon>Vertebrata</taxon>
        <taxon>Euteleostomi</taxon>
        <taxon>Actinopterygii</taxon>
        <taxon>Neopterygii</taxon>
        <taxon>Teleostei</taxon>
        <taxon>Neoteleostei</taxon>
        <taxon>Acanthomorphata</taxon>
        <taxon>Ovalentaria</taxon>
        <taxon>Atherinomorphae</taxon>
        <taxon>Cyprinodontiformes</taxon>
        <taxon>Goodeidae</taxon>
        <taxon>Ataeniobius</taxon>
    </lineage>
</organism>
<comment type="caution">
    <text evidence="1">The sequence shown here is derived from an EMBL/GenBank/DDBJ whole genome shotgun (WGS) entry which is preliminary data.</text>
</comment>
<keyword evidence="2" id="KW-1185">Reference proteome</keyword>
<protein>
    <submittedName>
        <fullName evidence="1">Uncharacterized protein</fullName>
    </submittedName>
</protein>
<evidence type="ECO:0000313" key="2">
    <source>
        <dbReference type="Proteomes" id="UP001345963"/>
    </source>
</evidence>